<dbReference type="Gene3D" id="1.10.287.950">
    <property type="entry name" value="Methyl-accepting chemotaxis protein"/>
    <property type="match status" value="1"/>
</dbReference>
<comment type="subcellular location">
    <subcellularLocation>
        <location evidence="1">Membrane</location>
        <topology evidence="1">Multi-pass membrane protein</topology>
    </subcellularLocation>
</comment>
<dbReference type="Pfam" id="PF00015">
    <property type="entry name" value="MCPsignal"/>
    <property type="match status" value="1"/>
</dbReference>
<dbReference type="PANTHER" id="PTHR32089:SF120">
    <property type="entry name" value="METHYL-ACCEPTING CHEMOTAXIS PROTEIN TLPQ"/>
    <property type="match status" value="1"/>
</dbReference>
<dbReference type="SMART" id="SM00304">
    <property type="entry name" value="HAMP"/>
    <property type="match status" value="1"/>
</dbReference>
<evidence type="ECO:0000256" key="10">
    <source>
        <dbReference type="SAM" id="Phobius"/>
    </source>
</evidence>
<dbReference type="FunFam" id="1.10.287.950:FF:000001">
    <property type="entry name" value="Methyl-accepting chemotaxis sensory transducer"/>
    <property type="match status" value="1"/>
</dbReference>
<feature type="transmembrane region" description="Helical" evidence="10">
    <location>
        <begin position="305"/>
        <end position="328"/>
    </location>
</feature>
<organism evidence="13 14">
    <name type="scientific">Marinobacter salsuginis</name>
    <dbReference type="NCBI Taxonomy" id="418719"/>
    <lineage>
        <taxon>Bacteria</taxon>
        <taxon>Pseudomonadati</taxon>
        <taxon>Pseudomonadota</taxon>
        <taxon>Gammaproteobacteria</taxon>
        <taxon>Pseudomonadales</taxon>
        <taxon>Marinobacteraceae</taxon>
        <taxon>Marinobacter</taxon>
    </lineage>
</organism>
<reference evidence="13 14" key="1">
    <citation type="journal article" date="2019" name="J. Gen. Appl. Microbiol.">
        <title>Aerobic degradation of cis-dichloroethene by the marine bacterium Marinobacter salsuginis strain 5N-3.</title>
        <authorList>
            <person name="Inoue Y."/>
            <person name="Fukunaga Y."/>
            <person name="Katsumata H."/>
            <person name="Ohji S."/>
            <person name="Hosoyama A."/>
            <person name="Mori K."/>
            <person name="Ando K."/>
        </authorList>
    </citation>
    <scope>NUCLEOTIDE SEQUENCE [LARGE SCALE GENOMIC DNA]</scope>
    <source>
        <strain evidence="13 14">5N-3</strain>
    </source>
</reference>
<evidence type="ECO:0000256" key="9">
    <source>
        <dbReference type="SAM" id="MobiDB-lite"/>
    </source>
</evidence>
<evidence type="ECO:0000256" key="3">
    <source>
        <dbReference type="ARBA" id="ARBA00022692"/>
    </source>
</evidence>
<dbReference type="GO" id="GO:0007165">
    <property type="term" value="P:signal transduction"/>
    <property type="evidence" value="ECO:0007669"/>
    <property type="project" value="UniProtKB-KW"/>
</dbReference>
<comment type="caution">
    <text evidence="13">The sequence shown here is derived from an EMBL/GenBank/DDBJ whole genome shotgun (WGS) entry which is preliminary data.</text>
</comment>
<gene>
    <name evidence="13" type="ORF">MS5N3_29280</name>
</gene>
<dbReference type="SMART" id="SM00283">
    <property type="entry name" value="MA"/>
    <property type="match status" value="1"/>
</dbReference>
<dbReference type="GO" id="GO:0006935">
    <property type="term" value="P:chemotaxis"/>
    <property type="evidence" value="ECO:0007669"/>
    <property type="project" value="UniProtKB-KW"/>
</dbReference>
<sequence>MASSFLESVERKLGVPGKLLIAPVFILALFASVTFFSVSEFQQLDQRMNKVARDLAPDTAIGTESVISVYRMRLRVFDYFSTGDEETLSYFDELEGEFNEVMARAQENIQDPDAAKLVDRINSSTGEYISAFRNELVPAKRQVLSIIKDELDVHGPNATKALRMALNGVANREPESDLRAGLEQLLNDAMVMQLTAQRYLSNGDEDSQKALGWAIEDLADALELLEPEDGPDFVQVYMDTVVEELANYQAAVEKMLDQQSIVVSVKKDKLDVLGPEIARMARELESTIFDSLEVEADVASAETDLALRFTLIAFFVSLVLGLIVAVLMSRMMGVSVKRAKTEILGYLDDIANNNGDLSTRLTPGRPDEIGDFIGAVNTFLETLEKTISQIVRASRQLTGESESLSGITERTTANSEQQRDQITQVSAAMQEMVSTSEEIASNTSETDESARKAASLADSGQETVGSAIRAVTNLANQVEKGSTRIQQLENESAEIGNVLAVIQSIAEQTNLLALNAAIEAARAGEAGRGFAVVADEVRGLAKRVQESTVDIERIVSQLQSGAAGAVVDMSKAKQMAEEASEEASKSGEALTDILAAVNSIVEMTTQIASATEQQRATASEMTQNVEISSSAIEELAGDISQVNHSSQSLATMADELNTLVRRFRASES</sequence>
<dbReference type="GO" id="GO:0016020">
    <property type="term" value="C:membrane"/>
    <property type="evidence" value="ECO:0007669"/>
    <property type="project" value="UniProtKB-SubCell"/>
</dbReference>
<dbReference type="InterPro" id="IPR032255">
    <property type="entry name" value="HBM"/>
</dbReference>
<keyword evidence="6 8" id="KW-0807">Transducer</keyword>
<evidence type="ECO:0000256" key="5">
    <source>
        <dbReference type="ARBA" id="ARBA00023136"/>
    </source>
</evidence>
<dbReference type="PANTHER" id="PTHR32089">
    <property type="entry name" value="METHYL-ACCEPTING CHEMOTAXIS PROTEIN MCPB"/>
    <property type="match status" value="1"/>
</dbReference>
<evidence type="ECO:0000256" key="8">
    <source>
        <dbReference type="PROSITE-ProRule" id="PRU00284"/>
    </source>
</evidence>
<keyword evidence="2" id="KW-0145">Chemotaxis</keyword>
<evidence type="ECO:0000256" key="6">
    <source>
        <dbReference type="ARBA" id="ARBA00023224"/>
    </source>
</evidence>
<evidence type="ECO:0000256" key="2">
    <source>
        <dbReference type="ARBA" id="ARBA00022500"/>
    </source>
</evidence>
<keyword evidence="14" id="KW-1185">Reference proteome</keyword>
<protein>
    <submittedName>
        <fullName evidence="13">Methyl-accepting chemotaxis protein</fullName>
    </submittedName>
</protein>
<dbReference type="CDD" id="cd06225">
    <property type="entry name" value="HAMP"/>
    <property type="match status" value="1"/>
</dbReference>
<dbReference type="AlphaFoldDB" id="A0A5M3PRJ2"/>
<feature type="domain" description="Methyl-accepting transducer" evidence="11">
    <location>
        <begin position="393"/>
        <end position="629"/>
    </location>
</feature>
<dbReference type="Proteomes" id="UP000340077">
    <property type="component" value="Unassembled WGS sequence"/>
</dbReference>
<dbReference type="InterPro" id="IPR004090">
    <property type="entry name" value="Chemotax_Me-accpt_rcpt"/>
</dbReference>
<dbReference type="SMART" id="SM01358">
    <property type="entry name" value="HBM"/>
    <property type="match status" value="1"/>
</dbReference>
<dbReference type="SUPFAM" id="SSF58104">
    <property type="entry name" value="Methyl-accepting chemotaxis protein (MCP) signaling domain"/>
    <property type="match status" value="1"/>
</dbReference>
<dbReference type="GO" id="GO:0004888">
    <property type="term" value="F:transmembrane signaling receptor activity"/>
    <property type="evidence" value="ECO:0007669"/>
    <property type="project" value="InterPro"/>
</dbReference>
<dbReference type="CDD" id="cd11386">
    <property type="entry name" value="MCP_signal"/>
    <property type="match status" value="1"/>
</dbReference>
<keyword evidence="5 10" id="KW-0472">Membrane</keyword>
<evidence type="ECO:0000313" key="13">
    <source>
        <dbReference type="EMBL" id="GBO85477.1"/>
    </source>
</evidence>
<dbReference type="PRINTS" id="PR00260">
    <property type="entry name" value="CHEMTRNSDUCR"/>
</dbReference>
<keyword evidence="4 10" id="KW-1133">Transmembrane helix</keyword>
<evidence type="ECO:0000256" key="1">
    <source>
        <dbReference type="ARBA" id="ARBA00004141"/>
    </source>
</evidence>
<comment type="similarity">
    <text evidence="7">Belongs to the methyl-accepting chemotaxis (MCP) protein family.</text>
</comment>
<proteinExistence type="inferred from homology"/>
<evidence type="ECO:0000256" key="7">
    <source>
        <dbReference type="ARBA" id="ARBA00029447"/>
    </source>
</evidence>
<evidence type="ECO:0000259" key="11">
    <source>
        <dbReference type="PROSITE" id="PS50111"/>
    </source>
</evidence>
<feature type="domain" description="HAMP" evidence="12">
    <location>
        <begin position="341"/>
        <end position="388"/>
    </location>
</feature>
<keyword evidence="3 10" id="KW-0812">Transmembrane</keyword>
<dbReference type="Pfam" id="PF00672">
    <property type="entry name" value="HAMP"/>
    <property type="match status" value="1"/>
</dbReference>
<evidence type="ECO:0000259" key="12">
    <source>
        <dbReference type="PROSITE" id="PS50885"/>
    </source>
</evidence>
<evidence type="ECO:0000313" key="14">
    <source>
        <dbReference type="Proteomes" id="UP000340077"/>
    </source>
</evidence>
<evidence type="ECO:0000256" key="4">
    <source>
        <dbReference type="ARBA" id="ARBA00022989"/>
    </source>
</evidence>
<feature type="region of interest" description="Disordered" evidence="9">
    <location>
        <begin position="437"/>
        <end position="458"/>
    </location>
</feature>
<feature type="transmembrane region" description="Helical" evidence="10">
    <location>
        <begin position="20"/>
        <end position="38"/>
    </location>
</feature>
<dbReference type="PROSITE" id="PS50111">
    <property type="entry name" value="CHEMOTAXIS_TRANSDUC_2"/>
    <property type="match status" value="1"/>
</dbReference>
<dbReference type="PROSITE" id="PS50885">
    <property type="entry name" value="HAMP"/>
    <property type="match status" value="1"/>
</dbReference>
<dbReference type="InterPro" id="IPR003660">
    <property type="entry name" value="HAMP_dom"/>
</dbReference>
<accession>A0A5M3PRJ2</accession>
<dbReference type="InterPro" id="IPR004089">
    <property type="entry name" value="MCPsignal_dom"/>
</dbReference>
<dbReference type="EMBL" id="BGZH01000003">
    <property type="protein sequence ID" value="GBO85477.1"/>
    <property type="molecule type" value="Genomic_DNA"/>
</dbReference>
<name>A0A5M3PRJ2_9GAMM</name>